<evidence type="ECO:0000256" key="1">
    <source>
        <dbReference type="SAM" id="Phobius"/>
    </source>
</evidence>
<dbReference type="SMART" id="SM00267">
    <property type="entry name" value="GGDEF"/>
    <property type="match status" value="1"/>
</dbReference>
<proteinExistence type="predicted"/>
<keyword evidence="4" id="KW-1185">Reference proteome</keyword>
<sequence length="393" mass="42428">MPARFTGGRGAARMAIAGLALSLLALAALAMASNLVMQRATSGVGRLNQISDEWGQVFQSLNAEQDAMRDYLRAGSDVGRKPLASVIGGGEPHLLWLSTHADADDRQAVTVVLPAYRSYGTTLHRMIELGDGEATTELQLQAAQADLAEQALRKQITAQMDRTRLETTAFLEVAETQNNRLRTASLVMIVLVLLPLGLSAAVLVGYQRRIERQAEASRYQALHDPLTGLANRLLLHEQTDRAVREAARHDDRIALLLIDLNRFKEVNDTLGHAVGDLLLQRVAERLRTAVRDSDTAARLGGDEFAVLLPRLSTTGDALLVARRIADAFAEPIVLDDGQVLRSHGSIGISIFPSDASDASQLLQHADIAMYAAKRAGLGPTIYTAALDEEPAAL</sequence>
<feature type="domain" description="GGDEF" evidence="2">
    <location>
        <begin position="251"/>
        <end position="385"/>
    </location>
</feature>
<keyword evidence="1" id="KW-0812">Transmembrane</keyword>
<evidence type="ECO:0000313" key="3">
    <source>
        <dbReference type="EMBL" id="MDQ0366010.1"/>
    </source>
</evidence>
<comment type="caution">
    <text evidence="3">The sequence shown here is derived from an EMBL/GenBank/DDBJ whole genome shotgun (WGS) entry which is preliminary data.</text>
</comment>
<dbReference type="EMBL" id="JAUSUZ010000001">
    <property type="protein sequence ID" value="MDQ0366010.1"/>
    <property type="molecule type" value="Genomic_DNA"/>
</dbReference>
<dbReference type="InterPro" id="IPR029787">
    <property type="entry name" value="Nucleotide_cyclase"/>
</dbReference>
<organism evidence="3 4">
    <name type="scientific">Catenuloplanes indicus</name>
    <dbReference type="NCBI Taxonomy" id="137267"/>
    <lineage>
        <taxon>Bacteria</taxon>
        <taxon>Bacillati</taxon>
        <taxon>Actinomycetota</taxon>
        <taxon>Actinomycetes</taxon>
        <taxon>Micromonosporales</taxon>
        <taxon>Micromonosporaceae</taxon>
        <taxon>Catenuloplanes</taxon>
    </lineage>
</organism>
<dbReference type="Gene3D" id="3.30.70.270">
    <property type="match status" value="1"/>
</dbReference>
<dbReference type="PANTHER" id="PTHR46663:SF2">
    <property type="entry name" value="GGDEF DOMAIN-CONTAINING PROTEIN"/>
    <property type="match status" value="1"/>
</dbReference>
<protein>
    <submittedName>
        <fullName evidence="3">Diguanylate cyclase (GGDEF)-like protein</fullName>
    </submittedName>
</protein>
<dbReference type="CDD" id="cd01949">
    <property type="entry name" value="GGDEF"/>
    <property type="match status" value="1"/>
</dbReference>
<dbReference type="InterPro" id="IPR043128">
    <property type="entry name" value="Rev_trsase/Diguanyl_cyclase"/>
</dbReference>
<accession>A0AAE3VZU4</accession>
<dbReference type="Proteomes" id="UP001240236">
    <property type="component" value="Unassembled WGS sequence"/>
</dbReference>
<dbReference type="InterPro" id="IPR052163">
    <property type="entry name" value="DGC-Regulatory_Protein"/>
</dbReference>
<dbReference type="Pfam" id="PF00990">
    <property type="entry name" value="GGDEF"/>
    <property type="match status" value="1"/>
</dbReference>
<dbReference type="RefSeq" id="WP_307239019.1">
    <property type="nucleotide sequence ID" value="NZ_JAUSUZ010000001.1"/>
</dbReference>
<keyword evidence="1" id="KW-0472">Membrane</keyword>
<dbReference type="SUPFAM" id="SSF55073">
    <property type="entry name" value="Nucleotide cyclase"/>
    <property type="match status" value="1"/>
</dbReference>
<dbReference type="PROSITE" id="PS50887">
    <property type="entry name" value="GGDEF"/>
    <property type="match status" value="1"/>
</dbReference>
<dbReference type="PANTHER" id="PTHR46663">
    <property type="entry name" value="DIGUANYLATE CYCLASE DGCT-RELATED"/>
    <property type="match status" value="1"/>
</dbReference>
<feature type="transmembrane region" description="Helical" evidence="1">
    <location>
        <begin position="186"/>
        <end position="206"/>
    </location>
</feature>
<dbReference type="FunFam" id="3.30.70.270:FF:000001">
    <property type="entry name" value="Diguanylate cyclase domain protein"/>
    <property type="match status" value="1"/>
</dbReference>
<evidence type="ECO:0000313" key="4">
    <source>
        <dbReference type="Proteomes" id="UP001240236"/>
    </source>
</evidence>
<name>A0AAE3VZU4_9ACTN</name>
<reference evidence="3 4" key="1">
    <citation type="submission" date="2023-07" db="EMBL/GenBank/DDBJ databases">
        <title>Sequencing the genomes of 1000 actinobacteria strains.</title>
        <authorList>
            <person name="Klenk H.-P."/>
        </authorList>
    </citation>
    <scope>NUCLEOTIDE SEQUENCE [LARGE SCALE GENOMIC DNA]</scope>
    <source>
        <strain evidence="3 4">DSM 44709</strain>
    </source>
</reference>
<evidence type="ECO:0000259" key="2">
    <source>
        <dbReference type="PROSITE" id="PS50887"/>
    </source>
</evidence>
<dbReference type="AlphaFoldDB" id="A0AAE3VZU4"/>
<gene>
    <name evidence="3" type="ORF">J2S42_002679</name>
</gene>
<dbReference type="NCBIfam" id="TIGR00254">
    <property type="entry name" value="GGDEF"/>
    <property type="match status" value="1"/>
</dbReference>
<dbReference type="InterPro" id="IPR000160">
    <property type="entry name" value="GGDEF_dom"/>
</dbReference>
<keyword evidence="1" id="KW-1133">Transmembrane helix</keyword>